<gene>
    <name evidence="1" type="ORF">RJT34_12161</name>
</gene>
<keyword evidence="2" id="KW-1185">Reference proteome</keyword>
<dbReference type="EMBL" id="JAYKXN010000003">
    <property type="protein sequence ID" value="KAK7301300.1"/>
    <property type="molecule type" value="Genomic_DNA"/>
</dbReference>
<proteinExistence type="predicted"/>
<dbReference type="Proteomes" id="UP001359559">
    <property type="component" value="Unassembled WGS sequence"/>
</dbReference>
<accession>A0AAN9JLA5</accession>
<protein>
    <submittedName>
        <fullName evidence="1">Uncharacterized protein</fullName>
    </submittedName>
</protein>
<reference evidence="1 2" key="1">
    <citation type="submission" date="2024-01" db="EMBL/GenBank/DDBJ databases">
        <title>The genomes of 5 underutilized Papilionoideae crops provide insights into root nodulation and disease resistance.</title>
        <authorList>
            <person name="Yuan L."/>
        </authorList>
    </citation>
    <scope>NUCLEOTIDE SEQUENCE [LARGE SCALE GENOMIC DNA]</scope>
    <source>
        <strain evidence="1">LY-2023</strain>
        <tissue evidence="1">Leaf</tissue>
    </source>
</reference>
<dbReference type="AlphaFoldDB" id="A0AAN9JLA5"/>
<name>A0AAN9JLA5_CLITE</name>
<sequence>MEWESYHRLVRYPGINLDDLFYDFATPIFNKAIVGRMSLVGNYLLGEKHRTKHAREELDQIIDLATEEVRITSEVKTSQLAEPGLVKILEEA</sequence>
<evidence type="ECO:0000313" key="1">
    <source>
        <dbReference type="EMBL" id="KAK7301300.1"/>
    </source>
</evidence>
<comment type="caution">
    <text evidence="1">The sequence shown here is derived from an EMBL/GenBank/DDBJ whole genome shotgun (WGS) entry which is preliminary data.</text>
</comment>
<evidence type="ECO:0000313" key="2">
    <source>
        <dbReference type="Proteomes" id="UP001359559"/>
    </source>
</evidence>
<organism evidence="1 2">
    <name type="scientific">Clitoria ternatea</name>
    <name type="common">Butterfly pea</name>
    <dbReference type="NCBI Taxonomy" id="43366"/>
    <lineage>
        <taxon>Eukaryota</taxon>
        <taxon>Viridiplantae</taxon>
        <taxon>Streptophyta</taxon>
        <taxon>Embryophyta</taxon>
        <taxon>Tracheophyta</taxon>
        <taxon>Spermatophyta</taxon>
        <taxon>Magnoliopsida</taxon>
        <taxon>eudicotyledons</taxon>
        <taxon>Gunneridae</taxon>
        <taxon>Pentapetalae</taxon>
        <taxon>rosids</taxon>
        <taxon>fabids</taxon>
        <taxon>Fabales</taxon>
        <taxon>Fabaceae</taxon>
        <taxon>Papilionoideae</taxon>
        <taxon>50 kb inversion clade</taxon>
        <taxon>NPAAA clade</taxon>
        <taxon>indigoferoid/millettioid clade</taxon>
        <taxon>Phaseoleae</taxon>
        <taxon>Clitoria</taxon>
    </lineage>
</organism>